<accession>A0AAE1WIY2</accession>
<evidence type="ECO:0000313" key="2">
    <source>
        <dbReference type="Proteomes" id="UP001289374"/>
    </source>
</evidence>
<reference evidence="1" key="1">
    <citation type="submission" date="2020-06" db="EMBL/GenBank/DDBJ databases">
        <authorList>
            <person name="Li T."/>
            <person name="Hu X."/>
            <person name="Zhang T."/>
            <person name="Song X."/>
            <person name="Zhang H."/>
            <person name="Dai N."/>
            <person name="Sheng W."/>
            <person name="Hou X."/>
            <person name="Wei L."/>
        </authorList>
    </citation>
    <scope>NUCLEOTIDE SEQUENCE</scope>
    <source>
        <strain evidence="1">K16</strain>
        <tissue evidence="1">Leaf</tissue>
    </source>
</reference>
<dbReference type="PANTHER" id="PTHR35754">
    <property type="entry name" value="ATP SYNTHASE SUBUNIT B"/>
    <property type="match status" value="1"/>
</dbReference>
<organism evidence="1 2">
    <name type="scientific">Sesamum angolense</name>
    <dbReference type="NCBI Taxonomy" id="2727404"/>
    <lineage>
        <taxon>Eukaryota</taxon>
        <taxon>Viridiplantae</taxon>
        <taxon>Streptophyta</taxon>
        <taxon>Embryophyta</taxon>
        <taxon>Tracheophyta</taxon>
        <taxon>Spermatophyta</taxon>
        <taxon>Magnoliopsida</taxon>
        <taxon>eudicotyledons</taxon>
        <taxon>Gunneridae</taxon>
        <taxon>Pentapetalae</taxon>
        <taxon>asterids</taxon>
        <taxon>lamiids</taxon>
        <taxon>Lamiales</taxon>
        <taxon>Pedaliaceae</taxon>
        <taxon>Sesamum</taxon>
    </lineage>
</organism>
<dbReference type="AlphaFoldDB" id="A0AAE1WIY2"/>
<sequence length="388" mass="44321">MEGLEKLEQVQRTIHLLHSVGISDANPDSERFLADFTFLLLQHCGELDITSKCALISKHIPKISSLFIDGALQFEGKVCSMVGNAAQIYPEPDLDPLDDAMVGMDAMMRSNSTLEDFCRSYFMFHKMEASQPRSIFRYLPILSFTESYIYQLDGLNEKLLQLPSSVPVFCKDFEDVDSKLGAKSVRMFRKDPFRPLLIVLERQGLLTERIEEDLRCGEEYWALERELCSALVSNKEISIEDATRAIHLKSFDYRIMNLLLYQLRGEKVHELQMEFLSVSELLVEVSDDLFDYEDDVVENNFNILRMFVKYYGPSAAPIMLAKFITEAEEKYDGLLKALDPELSLKYQKRCEEATSEGGKTCGPSLGTWHIPPVIEDEARYRAAFSACT</sequence>
<evidence type="ECO:0000313" key="1">
    <source>
        <dbReference type="EMBL" id="KAK4394032.1"/>
    </source>
</evidence>
<dbReference type="EMBL" id="JACGWL010000010">
    <property type="protein sequence ID" value="KAK4394032.1"/>
    <property type="molecule type" value="Genomic_DNA"/>
</dbReference>
<proteinExistence type="predicted"/>
<dbReference type="Proteomes" id="UP001289374">
    <property type="component" value="Unassembled WGS sequence"/>
</dbReference>
<name>A0AAE1WIY2_9LAMI</name>
<gene>
    <name evidence="1" type="ORF">Sango_1874000</name>
</gene>
<protein>
    <submittedName>
        <fullName evidence="1">Uncharacterized protein</fullName>
    </submittedName>
</protein>
<dbReference type="PANTHER" id="PTHR35754:SF2">
    <property type="entry name" value="ATP SYNTHASE SUBUNIT B"/>
    <property type="match status" value="1"/>
</dbReference>
<comment type="caution">
    <text evidence="1">The sequence shown here is derived from an EMBL/GenBank/DDBJ whole genome shotgun (WGS) entry which is preliminary data.</text>
</comment>
<reference evidence="1" key="2">
    <citation type="journal article" date="2024" name="Plant">
        <title>Genomic evolution and insights into agronomic trait innovations of Sesamum species.</title>
        <authorList>
            <person name="Miao H."/>
            <person name="Wang L."/>
            <person name="Qu L."/>
            <person name="Liu H."/>
            <person name="Sun Y."/>
            <person name="Le M."/>
            <person name="Wang Q."/>
            <person name="Wei S."/>
            <person name="Zheng Y."/>
            <person name="Lin W."/>
            <person name="Duan Y."/>
            <person name="Cao H."/>
            <person name="Xiong S."/>
            <person name="Wang X."/>
            <person name="Wei L."/>
            <person name="Li C."/>
            <person name="Ma Q."/>
            <person name="Ju M."/>
            <person name="Zhao R."/>
            <person name="Li G."/>
            <person name="Mu C."/>
            <person name="Tian Q."/>
            <person name="Mei H."/>
            <person name="Zhang T."/>
            <person name="Gao T."/>
            <person name="Zhang H."/>
        </authorList>
    </citation>
    <scope>NUCLEOTIDE SEQUENCE</scope>
    <source>
        <strain evidence="1">K16</strain>
    </source>
</reference>
<keyword evidence="2" id="KW-1185">Reference proteome</keyword>